<dbReference type="SUPFAM" id="SSF53474">
    <property type="entry name" value="alpha/beta-Hydrolases"/>
    <property type="match status" value="1"/>
</dbReference>
<evidence type="ECO:0000256" key="7">
    <source>
        <dbReference type="ARBA" id="ARBA00022801"/>
    </source>
</evidence>
<dbReference type="PANTHER" id="PTHR45792:SF7">
    <property type="entry name" value="PUTATIVE (AFU_ORTHOLOGUE AFUA_6G02710)-RELATED"/>
    <property type="match status" value="1"/>
</dbReference>
<dbReference type="InterPro" id="IPR002921">
    <property type="entry name" value="Fungal_lipase-type"/>
</dbReference>
<keyword evidence="11" id="KW-0443">Lipid metabolism</keyword>
<dbReference type="EMBL" id="JAZGSY010000032">
    <property type="protein sequence ID" value="KAL1842809.1"/>
    <property type="molecule type" value="Genomic_DNA"/>
</dbReference>
<proteinExistence type="predicted"/>
<keyword evidence="7" id="KW-0378">Hydrolase</keyword>
<evidence type="ECO:0000313" key="18">
    <source>
        <dbReference type="Proteomes" id="UP001583172"/>
    </source>
</evidence>
<dbReference type="Proteomes" id="UP001583172">
    <property type="component" value="Unassembled WGS sequence"/>
</dbReference>
<dbReference type="CDD" id="cd00519">
    <property type="entry name" value="Lipase_3"/>
    <property type="match status" value="1"/>
</dbReference>
<evidence type="ECO:0000256" key="4">
    <source>
        <dbReference type="ARBA" id="ARBA00022553"/>
    </source>
</evidence>
<evidence type="ECO:0000256" key="14">
    <source>
        <dbReference type="ARBA" id="ARBA00026104"/>
    </source>
</evidence>
<evidence type="ECO:0000256" key="13">
    <source>
        <dbReference type="ARBA" id="ARBA00024531"/>
    </source>
</evidence>
<feature type="compositionally biased region" description="Polar residues" evidence="15">
    <location>
        <begin position="1"/>
        <end position="10"/>
    </location>
</feature>
<keyword evidence="10" id="KW-1133">Transmembrane helix</keyword>
<feature type="compositionally biased region" description="Low complexity" evidence="15">
    <location>
        <begin position="455"/>
        <end position="466"/>
    </location>
</feature>
<evidence type="ECO:0000256" key="5">
    <source>
        <dbReference type="ARBA" id="ARBA00022692"/>
    </source>
</evidence>
<feature type="region of interest" description="Disordered" evidence="15">
    <location>
        <begin position="941"/>
        <end position="965"/>
    </location>
</feature>
<dbReference type="Gene3D" id="3.40.50.1820">
    <property type="entry name" value="alpha/beta hydrolase"/>
    <property type="match status" value="1"/>
</dbReference>
<evidence type="ECO:0000256" key="11">
    <source>
        <dbReference type="ARBA" id="ARBA00023098"/>
    </source>
</evidence>
<feature type="domain" description="Fungal lipase-type" evidence="16">
    <location>
        <begin position="729"/>
        <end position="895"/>
    </location>
</feature>
<sequence length="1089" mass="117982">MTTLTRQATTPLAPRDHDNTATMGPVALTPEEEFLAMRRARLASASTNPDVGHGLLPARVANWVSLATRSTSLAVRVGTTVGGYGLDVAKHTTLSTIELGRTVVGGVLSTAGKDTVLRSAAKVVRADLEVNIERTIDKVHARVDQLVFWAAAGFNLTSAALSMFSDTTQAFLWTLDRFFGSTDSSRAIASIIALVRREFGKPAANGQVSISVAELVTAFCALAYLQRSCRTLLAEERLRLAVDEIVWDVVVLNNGTRVDVYDETTGRQLATTQVVASDDVSSKQLERWVASSVPENSQVSITREIVTSETIKVHVVGDVDQVRVEAPPGLELVEEDRSRPPQEGGSTASARFVFRHENREEKSMSFQKGNGELMPLWNMEKRLSRKSLESLVNRDSYVGDGSIVVEDQTPAVTESASSALLAPPLTTTTVPSPITANTSRRRGHSEMPLSPPVIPSRVSSKSSRTSPPSPARTEREQSSKSGKRGGLKDVLQKPKSIFGSQRMKETGPDTDAKNDSDRRSYISIHESLRQSTVSLSETYSITTADGEPPSRVYVESADPTADDTGSESIPCQSDSTARQPRRMQSFTKNIYTLGTQKSQTSLVSYVYQRKFSPAEHLGTLRRDGAIPGMFPQRHMLANAARYMRFASASYGSNFLKFMGIGTGLPRPGMSDDTHHELRVFAHHTRSKPSDILLASFVDPQGGADATGATNTGVPLVHYISLDHESKAVVLVCRGTLGFEDVLADMTCDYDDLIWRGRSYKVHKGVRASAKRLLYGGDGRVLYTLRAALDEFPDYGLVLTGHSLGAAVTSVLAIMLSEPGQGTGTPFVTSAEPHTNLLTYHNETAQPPSHICLPANRPIHVYAYGPPATVCPALRLASRGLITTVVNGNDLVPHLSLGLLHDLQAAAVALKTDHAAAKSELLRRVWQSLAYSPNRKGYWSGGASGPSCTSQSQAEPTATAPPADDPLSSLDFADEATWSYSTLQSLRQAISASGGIKLVPPGEVFVVESAPVLRREAFVAASGAPGPARWWEREENRFGRPARRVVLRYVRDAEKRFGELRFGRGMLTDHSPGRYEKALERLAAGVGVKI</sequence>
<comment type="cofactor">
    <cofactor evidence="1">
        <name>Ca(2+)</name>
        <dbReference type="ChEBI" id="CHEBI:29108"/>
    </cofactor>
</comment>
<evidence type="ECO:0000256" key="6">
    <source>
        <dbReference type="ARBA" id="ARBA00022723"/>
    </source>
</evidence>
<keyword evidence="8" id="KW-0106">Calcium</keyword>
<evidence type="ECO:0000313" key="17">
    <source>
        <dbReference type="EMBL" id="KAL1842809.1"/>
    </source>
</evidence>
<comment type="caution">
    <text evidence="17">The sequence shown here is derived from an EMBL/GenBank/DDBJ whole genome shotgun (WGS) entry which is preliminary data.</text>
</comment>
<name>A0ABR3VLY2_HUMIN</name>
<dbReference type="EC" id="3.1.1.116" evidence="14"/>
<evidence type="ECO:0000256" key="15">
    <source>
        <dbReference type="SAM" id="MobiDB-lite"/>
    </source>
</evidence>
<dbReference type="InterPro" id="IPR029058">
    <property type="entry name" value="AB_hydrolase_fold"/>
</dbReference>
<keyword evidence="9" id="KW-0442">Lipid degradation</keyword>
<dbReference type="Pfam" id="PF01764">
    <property type="entry name" value="Lipase_3"/>
    <property type="match status" value="1"/>
</dbReference>
<keyword evidence="5" id="KW-0812">Transmembrane</keyword>
<keyword evidence="4" id="KW-0597">Phosphoprotein</keyword>
<keyword evidence="18" id="KW-1185">Reference proteome</keyword>
<keyword evidence="3" id="KW-1003">Cell membrane</keyword>
<feature type="region of interest" description="Disordered" evidence="15">
    <location>
        <begin position="1"/>
        <end position="22"/>
    </location>
</feature>
<keyword evidence="12" id="KW-0472">Membrane</keyword>
<feature type="compositionally biased region" description="Low complexity" evidence="15">
    <location>
        <begin position="415"/>
        <end position="438"/>
    </location>
</feature>
<evidence type="ECO:0000256" key="12">
    <source>
        <dbReference type="ARBA" id="ARBA00023136"/>
    </source>
</evidence>
<feature type="compositionally biased region" description="Basic and acidic residues" evidence="15">
    <location>
        <begin position="502"/>
        <end position="517"/>
    </location>
</feature>
<evidence type="ECO:0000256" key="2">
    <source>
        <dbReference type="ARBA" id="ARBA00004651"/>
    </source>
</evidence>
<organism evidence="17 18">
    <name type="scientific">Humicola insolens</name>
    <name type="common">Soft-rot fungus</name>
    <dbReference type="NCBI Taxonomy" id="85995"/>
    <lineage>
        <taxon>Eukaryota</taxon>
        <taxon>Fungi</taxon>
        <taxon>Dikarya</taxon>
        <taxon>Ascomycota</taxon>
        <taxon>Pezizomycotina</taxon>
        <taxon>Sordariomycetes</taxon>
        <taxon>Sordariomycetidae</taxon>
        <taxon>Sordariales</taxon>
        <taxon>Chaetomiaceae</taxon>
        <taxon>Mycothermus</taxon>
    </lineage>
</organism>
<feature type="region of interest" description="Disordered" evidence="15">
    <location>
        <begin position="415"/>
        <end position="517"/>
    </location>
</feature>
<evidence type="ECO:0000256" key="3">
    <source>
        <dbReference type="ARBA" id="ARBA00022475"/>
    </source>
</evidence>
<feature type="region of interest" description="Disordered" evidence="15">
    <location>
        <begin position="541"/>
        <end position="580"/>
    </location>
</feature>
<evidence type="ECO:0000256" key="1">
    <source>
        <dbReference type="ARBA" id="ARBA00001913"/>
    </source>
</evidence>
<feature type="compositionally biased region" description="Low complexity" evidence="15">
    <location>
        <begin position="953"/>
        <end position="965"/>
    </location>
</feature>
<evidence type="ECO:0000259" key="16">
    <source>
        <dbReference type="Pfam" id="PF01764"/>
    </source>
</evidence>
<protein>
    <recommendedName>
        <fullName evidence="14">sn-1-specific diacylglycerol lipase</fullName>
        <ecNumber evidence="14">3.1.1.116</ecNumber>
    </recommendedName>
</protein>
<dbReference type="PANTHER" id="PTHR45792">
    <property type="entry name" value="DIACYLGLYCEROL LIPASE HOMOLOG-RELATED"/>
    <property type="match status" value="1"/>
</dbReference>
<reference evidence="17 18" key="1">
    <citation type="journal article" date="2024" name="Commun. Biol.">
        <title>Comparative genomic analysis of thermophilic fungi reveals convergent evolutionary adaptations and gene losses.</title>
        <authorList>
            <person name="Steindorff A.S."/>
            <person name="Aguilar-Pontes M.V."/>
            <person name="Robinson A.J."/>
            <person name="Andreopoulos B."/>
            <person name="LaButti K."/>
            <person name="Kuo A."/>
            <person name="Mondo S."/>
            <person name="Riley R."/>
            <person name="Otillar R."/>
            <person name="Haridas S."/>
            <person name="Lipzen A."/>
            <person name="Grimwood J."/>
            <person name="Schmutz J."/>
            <person name="Clum A."/>
            <person name="Reid I.D."/>
            <person name="Moisan M.C."/>
            <person name="Butler G."/>
            <person name="Nguyen T.T.M."/>
            <person name="Dewar K."/>
            <person name="Conant G."/>
            <person name="Drula E."/>
            <person name="Henrissat B."/>
            <person name="Hansel C."/>
            <person name="Singer S."/>
            <person name="Hutchinson M.I."/>
            <person name="de Vries R.P."/>
            <person name="Natvig D.O."/>
            <person name="Powell A.J."/>
            <person name="Tsang A."/>
            <person name="Grigoriev I.V."/>
        </authorList>
    </citation>
    <scope>NUCLEOTIDE SEQUENCE [LARGE SCALE GENOMIC DNA]</scope>
    <source>
        <strain evidence="17 18">CBS 620.91</strain>
    </source>
</reference>
<accession>A0ABR3VLY2</accession>
<dbReference type="InterPro" id="IPR052214">
    <property type="entry name" value="DAG_Lipase-Related"/>
</dbReference>
<comment type="catalytic activity">
    <reaction evidence="13">
        <text>a 1,2-diacyl-sn-glycerol + H2O = a 2-acylglycerol + a fatty acid + H(+)</text>
        <dbReference type="Rhea" id="RHEA:33275"/>
        <dbReference type="ChEBI" id="CHEBI:15377"/>
        <dbReference type="ChEBI" id="CHEBI:15378"/>
        <dbReference type="ChEBI" id="CHEBI:17389"/>
        <dbReference type="ChEBI" id="CHEBI:17815"/>
        <dbReference type="ChEBI" id="CHEBI:28868"/>
        <dbReference type="EC" id="3.1.1.116"/>
    </reaction>
    <physiologicalReaction direction="left-to-right" evidence="13">
        <dbReference type="Rhea" id="RHEA:33276"/>
    </physiologicalReaction>
</comment>
<keyword evidence="6" id="KW-0479">Metal-binding</keyword>
<evidence type="ECO:0000256" key="10">
    <source>
        <dbReference type="ARBA" id="ARBA00022989"/>
    </source>
</evidence>
<comment type="subcellular location">
    <subcellularLocation>
        <location evidence="2">Cell membrane</location>
        <topology evidence="2">Multi-pass membrane protein</topology>
    </subcellularLocation>
</comment>
<evidence type="ECO:0000256" key="8">
    <source>
        <dbReference type="ARBA" id="ARBA00022837"/>
    </source>
</evidence>
<feature type="compositionally biased region" description="Polar residues" evidence="15">
    <location>
        <begin position="566"/>
        <end position="580"/>
    </location>
</feature>
<gene>
    <name evidence="17" type="ORF">VTJ49DRAFT_4138</name>
</gene>
<evidence type="ECO:0000256" key="9">
    <source>
        <dbReference type="ARBA" id="ARBA00022963"/>
    </source>
</evidence>